<feature type="compositionally biased region" description="Polar residues" evidence="2">
    <location>
        <begin position="911"/>
        <end position="933"/>
    </location>
</feature>
<keyword evidence="4" id="KW-1185">Reference proteome</keyword>
<evidence type="ECO:0000313" key="3">
    <source>
        <dbReference type="EMBL" id="GFR71502.1"/>
    </source>
</evidence>
<feature type="region of interest" description="Disordered" evidence="2">
    <location>
        <begin position="354"/>
        <end position="379"/>
    </location>
</feature>
<dbReference type="Proteomes" id="UP000762676">
    <property type="component" value="Unassembled WGS sequence"/>
</dbReference>
<feature type="region of interest" description="Disordered" evidence="2">
    <location>
        <begin position="1044"/>
        <end position="1066"/>
    </location>
</feature>
<feature type="region of interest" description="Disordered" evidence="2">
    <location>
        <begin position="524"/>
        <end position="572"/>
    </location>
</feature>
<accession>A0AAV4FE50</accession>
<feature type="compositionally biased region" description="Polar residues" evidence="2">
    <location>
        <begin position="750"/>
        <end position="760"/>
    </location>
</feature>
<keyword evidence="1" id="KW-0175">Coiled coil</keyword>
<dbReference type="AlphaFoldDB" id="A0AAV4FE50"/>
<feature type="region of interest" description="Disordered" evidence="2">
    <location>
        <begin position="736"/>
        <end position="769"/>
    </location>
</feature>
<evidence type="ECO:0000256" key="2">
    <source>
        <dbReference type="SAM" id="MobiDB-lite"/>
    </source>
</evidence>
<feature type="compositionally biased region" description="Polar residues" evidence="2">
    <location>
        <begin position="1044"/>
        <end position="1064"/>
    </location>
</feature>
<evidence type="ECO:0000313" key="4">
    <source>
        <dbReference type="Proteomes" id="UP000762676"/>
    </source>
</evidence>
<feature type="region of interest" description="Disordered" evidence="2">
    <location>
        <begin position="911"/>
        <end position="936"/>
    </location>
</feature>
<feature type="compositionally biased region" description="Polar residues" evidence="2">
    <location>
        <begin position="536"/>
        <end position="568"/>
    </location>
</feature>
<dbReference type="EMBL" id="BMAT01011372">
    <property type="protein sequence ID" value="GFR71502.1"/>
    <property type="molecule type" value="Genomic_DNA"/>
</dbReference>
<protein>
    <submittedName>
        <fullName evidence="3">Uncharacterized protein</fullName>
    </submittedName>
</protein>
<feature type="region of interest" description="Disordered" evidence="2">
    <location>
        <begin position="117"/>
        <end position="142"/>
    </location>
</feature>
<name>A0AAV4FE50_9GAST</name>
<sequence>MQPHQMNIAQQFQRQMQPHQMKIARQFQQQVQPHQMKIAQQFQQQVQPHQMQIAQQFQQQMQPHQMQVVQHPLTTLPQQQSQQISVTSGAYLPSIIGTLTQHQPNLDIQLIPDINHHQSQQQHGKLQQQKQPQQQQQPNSIQSNVFQTHGTWLQQQYRNSQIPTGRTVPQQPWVGAITQQLFPVNSAALPILQQQQQPSYLQQISASQNYAPSAIVTASATVQRPNQQHNFAQPIPAINKHGTAEAYKSAPNTAETGFKNQNQLLDSTVNSIPVYSLNGHFDTSRPEINTLTTHNHRDNTQLFNTKLKKLGTDPKTEHHLLDGQLSKEGDSKIASLKTRSTIFKVASNIRQAVDRSSSITDSRRQQGSAEDGSAQEAVTIPTDLPSIQAVTISQEQLQKLSLIIVSVLKLQYPNSVSLPEPVDVAAAVVNSPALLSPLLTPHVMGNPRSRPVRSALGLEAVDKMSTPGASSKENSIAGSPSLLTLLLSPFSSSVLSSPWHHKNLLHNRSLELQRHQSKNQRSIENMLPDVERRDLQNSLPTSKPANDTLMSAVSGPRKSSPTETSSTGVRRLVKSDETRLQTLLDQVRRLQLKEQAQLAERGRQLRQQQDLLLAQQGASLNKQQKQLQAFQKQLEQQQQIYKENIVNRMGTDIIRSIIREEINGPTGIARLSHQTNGPEIAGVQGVATTGRFAASSSNSAFVDVGLFGHNIDQESPAASGLSPIKFNVNRNSVGPRVSDLTGTDGGANSLDLSVSNNPTNDPLDPLGLGGIDRYRTKLSRASINEMSLPSLADREGKERGDLIENEASINAKPSRFSLSSSSSSLSSFPSSPSLYSTLSSSSSSSASSSSPLSSTASRILSTNATSSSSSSSYPLWSPASQLSSTSAKSSSISSSYLLSSAASEQLDTDAASSTYPLSSPASRIPGTGTTSSARVAEGSRGIASSWSVVMQPSTLANRLNSGNRRRPILSTRAQPRSFVRGTGLDKSRRHYNSNLGHIFPQSSSNNPLGLNQNQAVRYSSAAEKGPTQDDTSYITYPVRSRYTSTDYQGKGNHATTSTLNSPEESSLGVPKLFPYVDLATSTPPLWKSKSLLENDSKTATRTGADFSRSHYLGDQNEQDLRHQQQQHYLRHHLNHQQQLQGLRYQHPEHLQLQRRHHEQRRHLFGSHQQRHKLQGRYQHLTQQHGSQAVQRRSQKRLQNKRYLQHQNTFIAKPNTDLTKKVVDGIEVRATPSKPLNPGGPLRIGLDINVRHGVYPIETLKQS</sequence>
<gene>
    <name evidence="3" type="ORF">ElyMa_005680600</name>
</gene>
<feature type="coiled-coil region" evidence="1">
    <location>
        <begin position="573"/>
        <end position="640"/>
    </location>
</feature>
<organism evidence="3 4">
    <name type="scientific">Elysia marginata</name>
    <dbReference type="NCBI Taxonomy" id="1093978"/>
    <lineage>
        <taxon>Eukaryota</taxon>
        <taxon>Metazoa</taxon>
        <taxon>Spiralia</taxon>
        <taxon>Lophotrochozoa</taxon>
        <taxon>Mollusca</taxon>
        <taxon>Gastropoda</taxon>
        <taxon>Heterobranchia</taxon>
        <taxon>Euthyneura</taxon>
        <taxon>Panpulmonata</taxon>
        <taxon>Sacoglossa</taxon>
        <taxon>Placobranchoidea</taxon>
        <taxon>Plakobranchidae</taxon>
        <taxon>Elysia</taxon>
    </lineage>
</organism>
<feature type="compositionally biased region" description="Polar residues" evidence="2">
    <location>
        <begin position="354"/>
        <end position="368"/>
    </location>
</feature>
<reference evidence="3 4" key="1">
    <citation type="journal article" date="2021" name="Elife">
        <title>Chloroplast acquisition without the gene transfer in kleptoplastic sea slugs, Plakobranchus ocellatus.</title>
        <authorList>
            <person name="Maeda T."/>
            <person name="Takahashi S."/>
            <person name="Yoshida T."/>
            <person name="Shimamura S."/>
            <person name="Takaki Y."/>
            <person name="Nagai Y."/>
            <person name="Toyoda A."/>
            <person name="Suzuki Y."/>
            <person name="Arimoto A."/>
            <person name="Ishii H."/>
            <person name="Satoh N."/>
            <person name="Nishiyama T."/>
            <person name="Hasebe M."/>
            <person name="Maruyama T."/>
            <person name="Minagawa J."/>
            <person name="Obokata J."/>
            <person name="Shigenobu S."/>
        </authorList>
    </citation>
    <scope>NUCLEOTIDE SEQUENCE [LARGE SCALE GENOMIC DNA]</scope>
</reference>
<proteinExistence type="predicted"/>
<evidence type="ECO:0000256" key="1">
    <source>
        <dbReference type="SAM" id="Coils"/>
    </source>
</evidence>
<comment type="caution">
    <text evidence="3">The sequence shown here is derived from an EMBL/GenBank/DDBJ whole genome shotgun (WGS) entry which is preliminary data.</text>
</comment>